<name>A0A917DTL1_9BACL</name>
<feature type="domain" description="Ketosynthase family 3 (KS3)" evidence="4">
    <location>
        <begin position="1"/>
        <end position="393"/>
    </location>
</feature>
<dbReference type="Proteomes" id="UP000612456">
    <property type="component" value="Unassembled WGS sequence"/>
</dbReference>
<dbReference type="InterPro" id="IPR014031">
    <property type="entry name" value="Ketoacyl_synth_C"/>
</dbReference>
<evidence type="ECO:0000256" key="3">
    <source>
        <dbReference type="RuleBase" id="RU003694"/>
    </source>
</evidence>
<dbReference type="GO" id="GO:0005829">
    <property type="term" value="C:cytosol"/>
    <property type="evidence" value="ECO:0007669"/>
    <property type="project" value="TreeGrafter"/>
</dbReference>
<dbReference type="Pfam" id="PF02801">
    <property type="entry name" value="Ketoacyl-synt_C"/>
    <property type="match status" value="1"/>
</dbReference>
<dbReference type="PANTHER" id="PTHR11712">
    <property type="entry name" value="POLYKETIDE SYNTHASE-RELATED"/>
    <property type="match status" value="1"/>
</dbReference>
<gene>
    <name evidence="5" type="primary">fabF</name>
    <name evidence="5" type="ORF">GCM10010911_24570</name>
</gene>
<organism evidence="5 6">
    <name type="scientific">Paenibacillus nasutitermitis</name>
    <dbReference type="NCBI Taxonomy" id="1652958"/>
    <lineage>
        <taxon>Bacteria</taxon>
        <taxon>Bacillati</taxon>
        <taxon>Bacillota</taxon>
        <taxon>Bacilli</taxon>
        <taxon>Bacillales</taxon>
        <taxon>Paenibacillaceae</taxon>
        <taxon>Paenibacillus</taxon>
    </lineage>
</organism>
<dbReference type="SUPFAM" id="SSF53901">
    <property type="entry name" value="Thiolase-like"/>
    <property type="match status" value="2"/>
</dbReference>
<reference evidence="5" key="1">
    <citation type="journal article" date="2014" name="Int. J. Syst. Evol. Microbiol.">
        <title>Complete genome sequence of Corynebacterium casei LMG S-19264T (=DSM 44701T), isolated from a smear-ripened cheese.</title>
        <authorList>
            <consortium name="US DOE Joint Genome Institute (JGI-PGF)"/>
            <person name="Walter F."/>
            <person name="Albersmeier A."/>
            <person name="Kalinowski J."/>
            <person name="Ruckert C."/>
        </authorList>
    </citation>
    <scope>NUCLEOTIDE SEQUENCE</scope>
    <source>
        <strain evidence="5">CGMCC 1.15178</strain>
    </source>
</reference>
<dbReference type="AlphaFoldDB" id="A0A917DTL1"/>
<dbReference type="InterPro" id="IPR020841">
    <property type="entry name" value="PKS_Beta-ketoAc_synthase_dom"/>
</dbReference>
<evidence type="ECO:0000313" key="5">
    <source>
        <dbReference type="EMBL" id="GGD65878.1"/>
    </source>
</evidence>
<dbReference type="RefSeq" id="WP_188992258.1">
    <property type="nucleotide sequence ID" value="NZ_BMHP01000002.1"/>
</dbReference>
<dbReference type="EMBL" id="BMHP01000002">
    <property type="protein sequence ID" value="GGD65878.1"/>
    <property type="molecule type" value="Genomic_DNA"/>
</dbReference>
<dbReference type="InterPro" id="IPR000794">
    <property type="entry name" value="Beta-ketoacyl_synthase"/>
</dbReference>
<dbReference type="SMART" id="SM00825">
    <property type="entry name" value="PKS_KS"/>
    <property type="match status" value="1"/>
</dbReference>
<dbReference type="PROSITE" id="PS00606">
    <property type="entry name" value="KS3_1"/>
    <property type="match status" value="1"/>
</dbReference>
<dbReference type="GO" id="GO:0006633">
    <property type="term" value="P:fatty acid biosynthetic process"/>
    <property type="evidence" value="ECO:0007669"/>
    <property type="project" value="InterPro"/>
</dbReference>
<dbReference type="PANTHER" id="PTHR11712:SF336">
    <property type="entry name" value="3-OXOACYL-[ACYL-CARRIER-PROTEIN] SYNTHASE, MITOCHONDRIAL"/>
    <property type="match status" value="1"/>
</dbReference>
<evidence type="ECO:0000259" key="4">
    <source>
        <dbReference type="PROSITE" id="PS52004"/>
    </source>
</evidence>
<dbReference type="Pfam" id="PF00109">
    <property type="entry name" value="ketoacyl-synt"/>
    <property type="match status" value="1"/>
</dbReference>
<dbReference type="InterPro" id="IPR018201">
    <property type="entry name" value="Ketoacyl_synth_AS"/>
</dbReference>
<keyword evidence="6" id="KW-1185">Reference proteome</keyword>
<dbReference type="GO" id="GO:0004315">
    <property type="term" value="F:3-oxoacyl-[acyl-carrier-protein] synthase activity"/>
    <property type="evidence" value="ECO:0007669"/>
    <property type="project" value="InterPro"/>
</dbReference>
<evidence type="ECO:0000256" key="1">
    <source>
        <dbReference type="ARBA" id="ARBA00008467"/>
    </source>
</evidence>
<dbReference type="InterPro" id="IPR014030">
    <property type="entry name" value="Ketoacyl_synth_N"/>
</dbReference>
<reference evidence="5" key="2">
    <citation type="submission" date="2020-09" db="EMBL/GenBank/DDBJ databases">
        <authorList>
            <person name="Sun Q."/>
            <person name="Zhou Y."/>
        </authorList>
    </citation>
    <scope>NUCLEOTIDE SEQUENCE</scope>
    <source>
        <strain evidence="5">CGMCC 1.15178</strain>
    </source>
</reference>
<evidence type="ECO:0000256" key="2">
    <source>
        <dbReference type="ARBA" id="ARBA00022679"/>
    </source>
</evidence>
<keyword evidence="2 3" id="KW-0808">Transferase</keyword>
<comment type="caution">
    <text evidence="5">The sequence shown here is derived from an EMBL/GenBank/DDBJ whole genome shotgun (WGS) entry which is preliminary data.</text>
</comment>
<dbReference type="Gene3D" id="3.40.47.10">
    <property type="match status" value="2"/>
</dbReference>
<sequence length="396" mass="42243">MEKIVVTGYGIKAPGAQDALQFREVLESGLCTHQVIKGIGPHGSDLIGGIVKGDFKQMNGINYKNYPRVARLAIAAAGDAMEMSGIAPKEGRRVSVIMGTSVGGLSEIEQYAELSNKGQFERFPLSSAGAGNPHSLSSAVASHIGASGLVFTLSTGCTAGLDAVLMAKLLLETHQSDVCVIGGSDSPVSRGCVYSFSKMGALAREQEIELAGCPFSLDREGFVIAEGAGVMVLEREKDALRRNAQLYGVIDNIYTNNDGQSIFASDLTGRTMTQALQAVLGPHKPTYMNSQALGLNSNDKVEYIAYRNCLESDVPVTTIKSMVGHAFGASGVMQAIASLISMEHRFIPPTIKTSRQGFFDLPIVTETLYQDIEQIVITSHGYGGNNTCMLLSKYKE</sequence>
<comment type="similarity">
    <text evidence="1 3">Belongs to the thiolase-like superfamily. Beta-ketoacyl-ACP synthases family.</text>
</comment>
<proteinExistence type="inferred from homology"/>
<dbReference type="InterPro" id="IPR016039">
    <property type="entry name" value="Thiolase-like"/>
</dbReference>
<protein>
    <submittedName>
        <fullName evidence="5">3-oxoacyl-[acyl-carrier-protein] synthase 2</fullName>
    </submittedName>
</protein>
<evidence type="ECO:0000313" key="6">
    <source>
        <dbReference type="Proteomes" id="UP000612456"/>
    </source>
</evidence>
<accession>A0A917DTL1</accession>
<dbReference type="PROSITE" id="PS52004">
    <property type="entry name" value="KS3_2"/>
    <property type="match status" value="1"/>
</dbReference>